<dbReference type="SUPFAM" id="SSF56112">
    <property type="entry name" value="Protein kinase-like (PK-like)"/>
    <property type="match status" value="1"/>
</dbReference>
<dbReference type="PANTHER" id="PTHR47829">
    <property type="entry name" value="HYDROLASE, PUTATIVE (AFU_ORTHOLOGUE AFUA_1G12880)-RELATED"/>
    <property type="match status" value="1"/>
</dbReference>
<keyword evidence="3" id="KW-1185">Reference proteome</keyword>
<feature type="domain" description="Aminoglycoside phosphotransferase" evidence="1">
    <location>
        <begin position="40"/>
        <end position="267"/>
    </location>
</feature>
<dbReference type="InterPro" id="IPR002575">
    <property type="entry name" value="Aminoglycoside_PTrfase"/>
</dbReference>
<organism evidence="2 3">
    <name type="scientific">Litoribacillus peritrichatus</name>
    <dbReference type="NCBI Taxonomy" id="718191"/>
    <lineage>
        <taxon>Bacteria</taxon>
        <taxon>Pseudomonadati</taxon>
        <taxon>Pseudomonadota</taxon>
        <taxon>Gammaproteobacteria</taxon>
        <taxon>Oceanospirillales</taxon>
        <taxon>Oceanospirillaceae</taxon>
        <taxon>Litoribacillus</taxon>
    </lineage>
</organism>
<dbReference type="EMBL" id="BAABBN010000004">
    <property type="protein sequence ID" value="GAA3919951.1"/>
    <property type="molecule type" value="Genomic_DNA"/>
</dbReference>
<sequence length="358" mass="41045">MSMESINDQPTAVRDGEELDVAKVDAYLKSSLDGLIGTPTVRQFPGGASNLTYLLSYENTDLILRRPPFGTIAKSAHDMLREAHIIDSLKPVYDYVPGIVSICEDRSVLGCDFYVMERLEGIIPRQDLPKGLKLSEADTRKLCLNVIDRLIALHQIDPQGTQLEQFGKGEGYVERQIKGWSDRYRKAMTDDASGFEEVMAWLSENQPQDIANCLIHNDYRFDNVVLNPDNPFDVIGVLDWEMATLGDPLMDLGNTLAYWVEAGDDPQMQFMRRQPTHLKGMLTRKEVVDYYLDKTGYQVTNFDFYEIYGLFRLAVIIQQIYYRYYHGQTKDKRFANFIHAANYLETRCMKLISEHSDS</sequence>
<dbReference type="CDD" id="cd05154">
    <property type="entry name" value="ACAD10_11_N-like"/>
    <property type="match status" value="1"/>
</dbReference>
<dbReference type="Proteomes" id="UP001501565">
    <property type="component" value="Unassembled WGS sequence"/>
</dbReference>
<evidence type="ECO:0000313" key="3">
    <source>
        <dbReference type="Proteomes" id="UP001501565"/>
    </source>
</evidence>
<reference evidence="3" key="1">
    <citation type="journal article" date="2019" name="Int. J. Syst. Evol. Microbiol.">
        <title>The Global Catalogue of Microorganisms (GCM) 10K type strain sequencing project: providing services to taxonomists for standard genome sequencing and annotation.</title>
        <authorList>
            <consortium name="The Broad Institute Genomics Platform"/>
            <consortium name="The Broad Institute Genome Sequencing Center for Infectious Disease"/>
            <person name="Wu L."/>
            <person name="Ma J."/>
        </authorList>
    </citation>
    <scope>NUCLEOTIDE SEQUENCE [LARGE SCALE GENOMIC DNA]</scope>
    <source>
        <strain evidence="3">JCM 17551</strain>
    </source>
</reference>
<dbReference type="PANTHER" id="PTHR47829:SF1">
    <property type="entry name" value="HAD FAMILY PHOSPHATASE"/>
    <property type="match status" value="1"/>
</dbReference>
<comment type="caution">
    <text evidence="2">The sequence shown here is derived from an EMBL/GenBank/DDBJ whole genome shotgun (WGS) entry which is preliminary data.</text>
</comment>
<dbReference type="RefSeq" id="WP_344796955.1">
    <property type="nucleotide sequence ID" value="NZ_BAABBN010000004.1"/>
</dbReference>
<dbReference type="InterPro" id="IPR052898">
    <property type="entry name" value="ACAD10-like"/>
</dbReference>
<evidence type="ECO:0000259" key="1">
    <source>
        <dbReference type="Pfam" id="PF01636"/>
    </source>
</evidence>
<name>A0ABP7MCY4_9GAMM</name>
<dbReference type="InterPro" id="IPR011009">
    <property type="entry name" value="Kinase-like_dom_sf"/>
</dbReference>
<dbReference type="Gene3D" id="3.30.200.20">
    <property type="entry name" value="Phosphorylase Kinase, domain 1"/>
    <property type="match status" value="1"/>
</dbReference>
<dbReference type="Gene3D" id="3.90.1200.10">
    <property type="match status" value="1"/>
</dbReference>
<dbReference type="InterPro" id="IPR041726">
    <property type="entry name" value="ACAD10_11_N"/>
</dbReference>
<proteinExistence type="predicted"/>
<dbReference type="Pfam" id="PF01636">
    <property type="entry name" value="APH"/>
    <property type="match status" value="1"/>
</dbReference>
<accession>A0ABP7MCY4</accession>
<protein>
    <submittedName>
        <fullName evidence="2">Phosphotransferase family protein</fullName>
    </submittedName>
</protein>
<evidence type="ECO:0000313" key="2">
    <source>
        <dbReference type="EMBL" id="GAA3919951.1"/>
    </source>
</evidence>
<gene>
    <name evidence="2" type="ORF">GCM10022277_14360</name>
</gene>